<dbReference type="Proteomes" id="UP000251571">
    <property type="component" value="Unassembled WGS sequence"/>
</dbReference>
<dbReference type="RefSeq" id="WP_146204928.1">
    <property type="nucleotide sequence ID" value="NZ_QGDJ01000031.1"/>
</dbReference>
<protein>
    <submittedName>
        <fullName evidence="3">Uncharacterized protein</fullName>
    </submittedName>
</protein>
<proteinExistence type="predicted"/>
<reference evidence="3 5" key="1">
    <citation type="submission" date="2016-10" db="EMBL/GenBank/DDBJ databases">
        <authorList>
            <person name="Cai Z."/>
        </authorList>
    </citation>
    <scope>NUCLEOTIDE SEQUENCE [LARGE SCALE GENOMIC DNA]</scope>
    <source>
        <strain evidence="3 5">DSM 25227</strain>
    </source>
</reference>
<evidence type="ECO:0000256" key="1">
    <source>
        <dbReference type="SAM" id="MobiDB-lite"/>
    </source>
</evidence>
<dbReference type="EMBL" id="QGDJ01000031">
    <property type="protein sequence ID" value="PWJ09694.1"/>
    <property type="molecule type" value="Genomic_DNA"/>
</dbReference>
<evidence type="ECO:0000313" key="5">
    <source>
        <dbReference type="Proteomes" id="UP000251571"/>
    </source>
</evidence>
<evidence type="ECO:0000313" key="4">
    <source>
        <dbReference type="Proteomes" id="UP000245839"/>
    </source>
</evidence>
<dbReference type="EMBL" id="UETC01000031">
    <property type="protein sequence ID" value="SSA52011.1"/>
    <property type="molecule type" value="Genomic_DNA"/>
</dbReference>
<sequence>MPKTVPLPRPDGCAASVPSGSGAGPDGGQDAPETLDLPALVDVSQAEALRARAQAWLSARAAAGGGRVALADPDNVLSLQIAIATAKSGAALGLEIALTGADGPLPHEIRLTSDAGAPA</sequence>
<dbReference type="AlphaFoldDB" id="A0A2Y9B6L3"/>
<reference evidence="2 4" key="2">
    <citation type="submission" date="2018-03" db="EMBL/GenBank/DDBJ databases">
        <title>Genomic Encyclopedia of Archaeal and Bacterial Type Strains, Phase II (KMG-II): from individual species to whole genera.</title>
        <authorList>
            <person name="Goeker M."/>
        </authorList>
    </citation>
    <scope>NUCLEOTIDE SEQUENCE [LARGE SCALE GENOMIC DNA]</scope>
    <source>
        <strain evidence="2 4">DSM 25227</strain>
    </source>
</reference>
<gene>
    <name evidence="2" type="ORF">BCF38_1311</name>
    <name evidence="3" type="ORF">SAMN05421539_1311</name>
</gene>
<accession>A0A2Y9B6L3</accession>
<dbReference type="Proteomes" id="UP000245839">
    <property type="component" value="Unassembled WGS sequence"/>
</dbReference>
<evidence type="ECO:0000313" key="3">
    <source>
        <dbReference type="EMBL" id="SSA52011.1"/>
    </source>
</evidence>
<organism evidence="3 5">
    <name type="scientific">Jannaschia seohaensis</name>
    <dbReference type="NCBI Taxonomy" id="475081"/>
    <lineage>
        <taxon>Bacteria</taxon>
        <taxon>Pseudomonadati</taxon>
        <taxon>Pseudomonadota</taxon>
        <taxon>Alphaproteobacteria</taxon>
        <taxon>Rhodobacterales</taxon>
        <taxon>Roseobacteraceae</taxon>
        <taxon>Jannaschia</taxon>
    </lineage>
</organism>
<feature type="region of interest" description="Disordered" evidence="1">
    <location>
        <begin position="1"/>
        <end position="35"/>
    </location>
</feature>
<name>A0A2Y9B6L3_9RHOB</name>
<evidence type="ECO:0000313" key="2">
    <source>
        <dbReference type="EMBL" id="PWJ09694.1"/>
    </source>
</evidence>
<keyword evidence="4" id="KW-1185">Reference proteome</keyword>